<evidence type="ECO:0000256" key="8">
    <source>
        <dbReference type="ARBA" id="ARBA00022884"/>
    </source>
</evidence>
<feature type="binding site" evidence="14">
    <location>
        <position position="129"/>
    </location>
    <ligand>
        <name>FMN</name>
        <dbReference type="ChEBI" id="CHEBI:58210"/>
    </ligand>
</feature>
<comment type="function">
    <text evidence="2 12">Catalyzes the synthesis of 5,6-dihydrouridine (D), a modified base found in the D-loop of most tRNAs, via the reduction of the C5-C6 double bond in target uridines.</text>
</comment>
<dbReference type="GO" id="GO:0050660">
    <property type="term" value="F:flavin adenine dinucleotide binding"/>
    <property type="evidence" value="ECO:0007669"/>
    <property type="project" value="InterPro"/>
</dbReference>
<keyword evidence="9 12" id="KW-0560">Oxidoreductase</keyword>
<evidence type="ECO:0000256" key="12">
    <source>
        <dbReference type="PIRNR" id="PIRNR006621"/>
    </source>
</evidence>
<evidence type="ECO:0000256" key="14">
    <source>
        <dbReference type="PIRSR" id="PIRSR006621-2"/>
    </source>
</evidence>
<evidence type="ECO:0000313" key="16">
    <source>
        <dbReference type="EMBL" id="AKI96707.1"/>
    </source>
</evidence>
<dbReference type="Proteomes" id="UP000035159">
    <property type="component" value="Chromosome"/>
</dbReference>
<keyword evidence="8" id="KW-0694">RNA-binding</keyword>
<evidence type="ECO:0000256" key="5">
    <source>
        <dbReference type="ARBA" id="ARBA00022643"/>
    </source>
</evidence>
<dbReference type="GO" id="GO:0000049">
    <property type="term" value="F:tRNA binding"/>
    <property type="evidence" value="ECO:0007669"/>
    <property type="project" value="UniProtKB-KW"/>
</dbReference>
<dbReference type="PROSITE" id="PS01136">
    <property type="entry name" value="UPF0034"/>
    <property type="match status" value="1"/>
</dbReference>
<reference evidence="16 17" key="1">
    <citation type="submission" date="2015-04" db="EMBL/GenBank/DDBJ databases">
        <title>Complete Genome Sequence of Kosmotoga pacifica SLHLJ1.</title>
        <authorList>
            <person name="Jiang L.J."/>
            <person name="Shao Z.Z."/>
            <person name="Jebbar M."/>
        </authorList>
    </citation>
    <scope>NUCLEOTIDE SEQUENCE [LARGE SCALE GENOMIC DNA]</scope>
    <source>
        <strain evidence="16 17">SLHLJ1</strain>
    </source>
</reference>
<evidence type="ECO:0000256" key="3">
    <source>
        <dbReference type="ARBA" id="ARBA00022555"/>
    </source>
</evidence>
<evidence type="ECO:0000256" key="9">
    <source>
        <dbReference type="ARBA" id="ARBA00023002"/>
    </source>
</evidence>
<name>A0A0G2Z574_9BACT</name>
<dbReference type="GO" id="GO:0017150">
    <property type="term" value="F:tRNA dihydrouridine synthase activity"/>
    <property type="evidence" value="ECO:0007669"/>
    <property type="project" value="InterPro"/>
</dbReference>
<organism evidence="16 17">
    <name type="scientific">Kosmotoga pacifica</name>
    <dbReference type="NCBI Taxonomy" id="1330330"/>
    <lineage>
        <taxon>Bacteria</taxon>
        <taxon>Thermotogati</taxon>
        <taxon>Thermotogota</taxon>
        <taxon>Thermotogae</taxon>
        <taxon>Kosmotogales</taxon>
        <taxon>Kosmotogaceae</taxon>
        <taxon>Kosmotoga</taxon>
    </lineage>
</organism>
<dbReference type="PANTHER" id="PTHR45846:SF1">
    <property type="entry name" value="TRNA-DIHYDROURIDINE(47) SYNTHASE [NAD(P)(+)]-LIKE"/>
    <property type="match status" value="1"/>
</dbReference>
<keyword evidence="3" id="KW-0820">tRNA-binding</keyword>
<dbReference type="PANTHER" id="PTHR45846">
    <property type="entry name" value="TRNA-DIHYDROURIDINE(47) SYNTHASE [NAD(P)(+)]-LIKE"/>
    <property type="match status" value="1"/>
</dbReference>
<keyword evidence="6 12" id="KW-0819">tRNA processing</keyword>
<feature type="domain" description="DUS-like FMN-binding" evidence="15">
    <location>
        <begin position="9"/>
        <end position="300"/>
    </location>
</feature>
<dbReference type="PIRSF" id="PIRSF006621">
    <property type="entry name" value="Dus"/>
    <property type="match status" value="1"/>
</dbReference>
<dbReference type="SUPFAM" id="SSF51395">
    <property type="entry name" value="FMN-linked oxidoreductases"/>
    <property type="match status" value="1"/>
</dbReference>
<evidence type="ECO:0000256" key="13">
    <source>
        <dbReference type="PIRSR" id="PIRSR006621-1"/>
    </source>
</evidence>
<dbReference type="STRING" id="1330330.IX53_01455"/>
<dbReference type="PATRIC" id="fig|1330330.3.peg.296"/>
<dbReference type="Gene3D" id="3.20.20.70">
    <property type="entry name" value="Aldolase class I"/>
    <property type="match status" value="1"/>
</dbReference>
<sequence length="317" mass="36002">MRKNFEIGLAPMAGYTDSIMRRLSLSWGADFVFTEMLSIDGILRSDKATRKLIPKIPCRVQLFGSEPDKFVQAYNRIAHVTTWIDINAGCPVKKVTKRGAGGALLNDLDRLVEIIRLLKMHTNKPVSVKIRLGWSNNRIMEIVSALVHIKPDAIFIHGRTVEQKYSGKADWDSISRAADLCHESGIPVYGSGDLFMPEAVKRVYEEYPVDGVIIARGAIGNPWIFRQSKDFIESGKYHEPGVKERLEAFVRHLLLLIEEKGEEKGIKESRKFFVGYTRGIPDAAKMRNSYMRLNTLEEIRNFMLFQGIDIESIRDVS</sequence>
<dbReference type="CDD" id="cd02801">
    <property type="entry name" value="DUS_like_FMN"/>
    <property type="match status" value="1"/>
</dbReference>
<keyword evidence="14" id="KW-0547">Nucleotide-binding</keyword>
<dbReference type="EMBL" id="CP011232">
    <property type="protein sequence ID" value="AKI96707.1"/>
    <property type="molecule type" value="Genomic_DNA"/>
</dbReference>
<dbReference type="InterPro" id="IPR024036">
    <property type="entry name" value="tRNA-dHydroUridine_Synthase_C"/>
</dbReference>
<feature type="binding site" evidence="14">
    <location>
        <position position="61"/>
    </location>
    <ligand>
        <name>FMN</name>
        <dbReference type="ChEBI" id="CHEBI:58210"/>
    </ligand>
</feature>
<protein>
    <recommendedName>
        <fullName evidence="12">tRNA-dihydrouridine synthase</fullName>
        <ecNumber evidence="12">1.3.1.-</ecNumber>
    </recommendedName>
</protein>
<gene>
    <name evidence="16" type="ORF">IX53_01455</name>
</gene>
<dbReference type="InterPro" id="IPR001269">
    <property type="entry name" value="DUS_fam"/>
</dbReference>
<comment type="cofactor">
    <cofactor evidence="1 12 14">
        <name>FMN</name>
        <dbReference type="ChEBI" id="CHEBI:58210"/>
    </cofactor>
</comment>
<comment type="catalytic activity">
    <reaction evidence="11">
        <text>a 5,6-dihydrouridine in tRNA + NAD(+) = a uridine in tRNA + NADH + H(+)</text>
        <dbReference type="Rhea" id="RHEA:54452"/>
        <dbReference type="Rhea" id="RHEA-COMP:13339"/>
        <dbReference type="Rhea" id="RHEA-COMP:13887"/>
        <dbReference type="ChEBI" id="CHEBI:15378"/>
        <dbReference type="ChEBI" id="CHEBI:57540"/>
        <dbReference type="ChEBI" id="CHEBI:57945"/>
        <dbReference type="ChEBI" id="CHEBI:65315"/>
        <dbReference type="ChEBI" id="CHEBI:74443"/>
    </reaction>
</comment>
<dbReference type="Pfam" id="PF01207">
    <property type="entry name" value="Dus"/>
    <property type="match status" value="1"/>
</dbReference>
<comment type="similarity">
    <text evidence="12">Belongs to the dus family.</text>
</comment>
<dbReference type="InterPro" id="IPR013785">
    <property type="entry name" value="Aldolase_TIM"/>
</dbReference>
<keyword evidence="5 12" id="KW-0288">FMN</keyword>
<keyword evidence="7" id="KW-0521">NADP</keyword>
<evidence type="ECO:0000256" key="6">
    <source>
        <dbReference type="ARBA" id="ARBA00022694"/>
    </source>
</evidence>
<dbReference type="InterPro" id="IPR035587">
    <property type="entry name" value="DUS-like_FMN-bd"/>
</dbReference>
<proteinExistence type="inferred from homology"/>
<evidence type="ECO:0000313" key="17">
    <source>
        <dbReference type="Proteomes" id="UP000035159"/>
    </source>
</evidence>
<evidence type="ECO:0000256" key="7">
    <source>
        <dbReference type="ARBA" id="ARBA00022857"/>
    </source>
</evidence>
<evidence type="ECO:0000256" key="1">
    <source>
        <dbReference type="ARBA" id="ARBA00001917"/>
    </source>
</evidence>
<feature type="binding site" evidence="14">
    <location>
        <begin position="11"/>
        <end position="13"/>
    </location>
    <ligand>
        <name>FMN</name>
        <dbReference type="ChEBI" id="CHEBI:58210"/>
    </ligand>
</feature>
<dbReference type="EC" id="1.3.1.-" evidence="12"/>
<evidence type="ECO:0000256" key="10">
    <source>
        <dbReference type="ARBA" id="ARBA00048205"/>
    </source>
</evidence>
<dbReference type="RefSeq" id="WP_047753842.1">
    <property type="nucleotide sequence ID" value="NZ_CAJUHA010000022.1"/>
</dbReference>
<accession>A0A0G2Z574</accession>
<dbReference type="InterPro" id="IPR018517">
    <property type="entry name" value="tRNA_hU_synthase_CS"/>
</dbReference>
<dbReference type="Gene3D" id="1.10.1200.80">
    <property type="entry name" value="Putative flavin oxidoreducatase, domain 2"/>
    <property type="match status" value="1"/>
</dbReference>
<comment type="catalytic activity">
    <reaction evidence="10">
        <text>a 5,6-dihydrouridine in tRNA + NADP(+) = a uridine in tRNA + NADPH + H(+)</text>
        <dbReference type="Rhea" id="RHEA:23624"/>
        <dbReference type="Rhea" id="RHEA-COMP:13339"/>
        <dbReference type="Rhea" id="RHEA-COMP:13887"/>
        <dbReference type="ChEBI" id="CHEBI:15378"/>
        <dbReference type="ChEBI" id="CHEBI:57783"/>
        <dbReference type="ChEBI" id="CHEBI:58349"/>
        <dbReference type="ChEBI" id="CHEBI:65315"/>
        <dbReference type="ChEBI" id="CHEBI:74443"/>
    </reaction>
</comment>
<feature type="active site" description="Proton donor" evidence="13">
    <location>
        <position position="90"/>
    </location>
</feature>
<evidence type="ECO:0000256" key="4">
    <source>
        <dbReference type="ARBA" id="ARBA00022630"/>
    </source>
</evidence>
<keyword evidence="4 12" id="KW-0285">Flavoprotein</keyword>
<feature type="binding site" evidence="14">
    <location>
        <begin position="215"/>
        <end position="216"/>
    </location>
    <ligand>
        <name>FMN</name>
        <dbReference type="ChEBI" id="CHEBI:58210"/>
    </ligand>
</feature>
<evidence type="ECO:0000256" key="11">
    <source>
        <dbReference type="ARBA" id="ARBA00048802"/>
    </source>
</evidence>
<keyword evidence="17" id="KW-1185">Reference proteome</keyword>
<dbReference type="OrthoDB" id="9764501at2"/>
<feature type="binding site" evidence="14">
    <location>
        <position position="157"/>
    </location>
    <ligand>
        <name>FMN</name>
        <dbReference type="ChEBI" id="CHEBI:58210"/>
    </ligand>
</feature>
<evidence type="ECO:0000259" key="15">
    <source>
        <dbReference type="Pfam" id="PF01207"/>
    </source>
</evidence>
<evidence type="ECO:0000256" key="2">
    <source>
        <dbReference type="ARBA" id="ARBA00002790"/>
    </source>
</evidence>
<dbReference type="AlphaFoldDB" id="A0A0G2Z574"/>
<dbReference type="KEGG" id="kpf:IX53_01455"/>